<dbReference type="InterPro" id="IPR001943">
    <property type="entry name" value="UVR_dom"/>
</dbReference>
<name>A0A0J8D8Q1_CLOCY</name>
<evidence type="ECO:0000313" key="2">
    <source>
        <dbReference type="EMBL" id="KMT22435.1"/>
    </source>
</evidence>
<dbReference type="Pfam" id="PF02151">
    <property type="entry name" value="UVR"/>
    <property type="match status" value="1"/>
</dbReference>
<dbReference type="RefSeq" id="WP_053083265.1">
    <property type="nucleotide sequence ID" value="NZ_LFVU01000008.1"/>
</dbReference>
<dbReference type="Proteomes" id="UP000036756">
    <property type="component" value="Unassembled WGS sequence"/>
</dbReference>
<dbReference type="GO" id="GO:0050897">
    <property type="term" value="F:cobalt ion binding"/>
    <property type="evidence" value="ECO:0007669"/>
    <property type="project" value="TreeGrafter"/>
</dbReference>
<dbReference type="EMBL" id="LFVU01000008">
    <property type="protein sequence ID" value="KMT22435.1"/>
    <property type="molecule type" value="Genomic_DNA"/>
</dbReference>
<reference evidence="2 3" key="1">
    <citation type="submission" date="2015-06" db="EMBL/GenBank/DDBJ databases">
        <title>Draft genome sequence of the purine-degrading Clostridium cylindrosporum HC-1 (DSM 605).</title>
        <authorList>
            <person name="Poehlein A."/>
            <person name="Schiel-Bengelsdorf B."/>
            <person name="Bengelsdorf F."/>
            <person name="Daniel R."/>
            <person name="Duerre P."/>
        </authorList>
    </citation>
    <scope>NUCLEOTIDE SEQUENCE [LARGE SCALE GENOMIC DNA]</scope>
    <source>
        <strain evidence="2 3">DSM 605</strain>
    </source>
</reference>
<proteinExistence type="predicted"/>
<sequence>MFGDAFIFEPLGITNYKRKVCPLCNMDIETYKRTGRLGCSKCYEIFNEDLNPIIKRIHGKTEHIGKTPSKVDIKLNNELDKLKKELNLAVEREDYIEAARLRDLIKKKGITEA</sequence>
<dbReference type="Gene3D" id="4.10.860.10">
    <property type="entry name" value="UVR domain"/>
    <property type="match status" value="1"/>
</dbReference>
<dbReference type="PANTHER" id="PTHR38430">
    <property type="entry name" value="PROTEIN-ARGININE KINASE ACTIVATOR PROTEIN"/>
    <property type="match status" value="1"/>
</dbReference>
<dbReference type="AlphaFoldDB" id="A0A0J8D8Q1"/>
<evidence type="ECO:0000313" key="3">
    <source>
        <dbReference type="Proteomes" id="UP000036756"/>
    </source>
</evidence>
<evidence type="ECO:0000259" key="1">
    <source>
        <dbReference type="Pfam" id="PF02151"/>
    </source>
</evidence>
<gene>
    <name evidence="2" type="ORF">CLCY_12c00180</name>
</gene>
<dbReference type="OrthoDB" id="9788704at2"/>
<accession>A0A0J8D8Q1</accession>
<dbReference type="STRING" id="1121307.CLCY_12c00180"/>
<dbReference type="GO" id="GO:1990169">
    <property type="term" value="P:stress response to copper ion"/>
    <property type="evidence" value="ECO:0007669"/>
    <property type="project" value="TreeGrafter"/>
</dbReference>
<dbReference type="GO" id="GO:1990170">
    <property type="term" value="P:stress response to cadmium ion"/>
    <property type="evidence" value="ECO:0007669"/>
    <property type="project" value="TreeGrafter"/>
</dbReference>
<dbReference type="GO" id="GO:0008270">
    <property type="term" value="F:zinc ion binding"/>
    <property type="evidence" value="ECO:0007669"/>
    <property type="project" value="TreeGrafter"/>
</dbReference>
<dbReference type="PATRIC" id="fig|1121307.3.peg.234"/>
<dbReference type="GO" id="GO:0046870">
    <property type="term" value="F:cadmium ion binding"/>
    <property type="evidence" value="ECO:0007669"/>
    <property type="project" value="TreeGrafter"/>
</dbReference>
<comment type="caution">
    <text evidence="2">The sequence shown here is derived from an EMBL/GenBank/DDBJ whole genome shotgun (WGS) entry which is preliminary data.</text>
</comment>
<dbReference type="PANTHER" id="PTHR38430:SF1">
    <property type="entry name" value="PROTEIN-ARGININE KINASE ACTIVATOR PROTEIN"/>
    <property type="match status" value="1"/>
</dbReference>
<keyword evidence="3" id="KW-1185">Reference proteome</keyword>
<dbReference type="GO" id="GO:0005507">
    <property type="term" value="F:copper ion binding"/>
    <property type="evidence" value="ECO:0007669"/>
    <property type="project" value="TreeGrafter"/>
</dbReference>
<dbReference type="InterPro" id="IPR025542">
    <property type="entry name" value="YacH"/>
</dbReference>
<protein>
    <submittedName>
        <fullName evidence="2">UvrB/UvrC protein</fullName>
    </submittedName>
</protein>
<feature type="domain" description="UVR" evidence="1">
    <location>
        <begin position="77"/>
        <end position="107"/>
    </location>
</feature>
<organism evidence="2 3">
    <name type="scientific">Clostridium cylindrosporum DSM 605</name>
    <dbReference type="NCBI Taxonomy" id="1121307"/>
    <lineage>
        <taxon>Bacteria</taxon>
        <taxon>Bacillati</taxon>
        <taxon>Bacillota</taxon>
        <taxon>Clostridia</taxon>
        <taxon>Eubacteriales</taxon>
        <taxon>Clostridiaceae</taxon>
        <taxon>Clostridium</taxon>
    </lineage>
</organism>